<name>A0A4U3KTG5_9BACT</name>
<dbReference type="AlphaFoldDB" id="A0A4U3KTG5"/>
<dbReference type="EMBL" id="SZQL01000037">
    <property type="protein sequence ID" value="TKK64287.1"/>
    <property type="molecule type" value="Genomic_DNA"/>
</dbReference>
<keyword evidence="1" id="KW-0732">Signal</keyword>
<proteinExistence type="predicted"/>
<reference evidence="2 3" key="1">
    <citation type="submission" date="2019-05" db="EMBL/GenBank/DDBJ databases">
        <title>Panacibacter sp. strain 17mud1-8 Genome sequencing and assembly.</title>
        <authorList>
            <person name="Chhetri G."/>
        </authorList>
    </citation>
    <scope>NUCLEOTIDE SEQUENCE [LARGE SCALE GENOMIC DNA]</scope>
    <source>
        <strain evidence="2 3">17mud1-8</strain>
    </source>
</reference>
<feature type="signal peptide" evidence="1">
    <location>
        <begin position="1"/>
        <end position="24"/>
    </location>
</feature>
<accession>A0A4U3KTG5</accession>
<dbReference type="Proteomes" id="UP000305848">
    <property type="component" value="Unassembled WGS sequence"/>
</dbReference>
<keyword evidence="3" id="KW-1185">Reference proteome</keyword>
<feature type="chain" id="PRO_5020557495" evidence="1">
    <location>
        <begin position="25"/>
        <end position="157"/>
    </location>
</feature>
<dbReference type="OrthoDB" id="1097715at2"/>
<protein>
    <submittedName>
        <fullName evidence="2">DUF4251 domain-containing protein</fullName>
    </submittedName>
</protein>
<comment type="caution">
    <text evidence="2">The sequence shown here is derived from an EMBL/GenBank/DDBJ whole genome shotgun (WGS) entry which is preliminary data.</text>
</comment>
<dbReference type="RefSeq" id="WP_137264160.1">
    <property type="nucleotide sequence ID" value="NZ_SZQL01000037.1"/>
</dbReference>
<evidence type="ECO:0000313" key="2">
    <source>
        <dbReference type="EMBL" id="TKK64287.1"/>
    </source>
</evidence>
<evidence type="ECO:0000256" key="1">
    <source>
        <dbReference type="SAM" id="SignalP"/>
    </source>
</evidence>
<evidence type="ECO:0000313" key="3">
    <source>
        <dbReference type="Proteomes" id="UP000305848"/>
    </source>
</evidence>
<organism evidence="2 3">
    <name type="scientific">Ilyomonas limi</name>
    <dbReference type="NCBI Taxonomy" id="2575867"/>
    <lineage>
        <taxon>Bacteria</taxon>
        <taxon>Pseudomonadati</taxon>
        <taxon>Bacteroidota</taxon>
        <taxon>Chitinophagia</taxon>
        <taxon>Chitinophagales</taxon>
        <taxon>Chitinophagaceae</taxon>
        <taxon>Ilyomonas</taxon>
    </lineage>
</organism>
<dbReference type="Gene3D" id="2.40.128.410">
    <property type="match status" value="1"/>
</dbReference>
<sequence length="157" mass="17582">MKYLQVIVAFLLLTFAQCSSTKNAGIDASLQQMINSKNCTFLAQYAQPLGRRQIPLTTEYTLTVRNDSLISYLPYFGQAYVAPINPEDAGLMFTSIHFDYVANPTKKGGYTIIIKPKEEAKANQLILNITSTGYASLQVLSQNRQTISFRGVMRQEK</sequence>
<dbReference type="Pfam" id="PF14059">
    <property type="entry name" value="DUF4251"/>
    <property type="match status" value="1"/>
</dbReference>
<gene>
    <name evidence="2" type="ORF">FC093_22930</name>
</gene>
<dbReference type="InterPro" id="IPR025347">
    <property type="entry name" value="DUF4251"/>
</dbReference>